<keyword evidence="3" id="KW-1185">Reference proteome</keyword>
<protein>
    <submittedName>
        <fullName evidence="2">Uncharacterized protein</fullName>
    </submittedName>
</protein>
<dbReference type="Proteomes" id="UP000293360">
    <property type="component" value="Unassembled WGS sequence"/>
</dbReference>
<evidence type="ECO:0000313" key="2">
    <source>
        <dbReference type="EMBL" id="RYP08099.1"/>
    </source>
</evidence>
<evidence type="ECO:0000256" key="1">
    <source>
        <dbReference type="SAM" id="MobiDB-lite"/>
    </source>
</evidence>
<dbReference type="AlphaFoldDB" id="A0A4V1XC08"/>
<dbReference type="OrthoDB" id="3492129at2759"/>
<name>A0A4V1XC08_9PEZI</name>
<evidence type="ECO:0000313" key="3">
    <source>
        <dbReference type="Proteomes" id="UP000293360"/>
    </source>
</evidence>
<proteinExistence type="predicted"/>
<feature type="compositionally biased region" description="Low complexity" evidence="1">
    <location>
        <begin position="136"/>
        <end position="147"/>
    </location>
</feature>
<comment type="caution">
    <text evidence="2">The sequence shown here is derived from an EMBL/GenBank/DDBJ whole genome shotgun (WGS) entry which is preliminary data.</text>
</comment>
<dbReference type="EMBL" id="QJNU01000072">
    <property type="protein sequence ID" value="RYP08099.1"/>
    <property type="molecule type" value="Genomic_DNA"/>
</dbReference>
<reference evidence="2 3" key="1">
    <citation type="submission" date="2018-06" db="EMBL/GenBank/DDBJ databases">
        <title>Complete Genomes of Monosporascus.</title>
        <authorList>
            <person name="Robinson A.J."/>
            <person name="Natvig D.O."/>
        </authorList>
    </citation>
    <scope>NUCLEOTIDE SEQUENCE [LARGE SCALE GENOMIC DNA]</scope>
    <source>
        <strain evidence="2 3">CBS 110550</strain>
    </source>
</reference>
<organism evidence="2 3">
    <name type="scientific">Monosporascus ibericus</name>
    <dbReference type="NCBI Taxonomy" id="155417"/>
    <lineage>
        <taxon>Eukaryota</taxon>
        <taxon>Fungi</taxon>
        <taxon>Dikarya</taxon>
        <taxon>Ascomycota</taxon>
        <taxon>Pezizomycotina</taxon>
        <taxon>Sordariomycetes</taxon>
        <taxon>Xylariomycetidae</taxon>
        <taxon>Xylariales</taxon>
        <taxon>Xylariales incertae sedis</taxon>
        <taxon>Monosporascus</taxon>
    </lineage>
</organism>
<accession>A0A4V1XC08</accession>
<feature type="region of interest" description="Disordered" evidence="1">
    <location>
        <begin position="1"/>
        <end position="34"/>
    </location>
</feature>
<feature type="region of interest" description="Disordered" evidence="1">
    <location>
        <begin position="230"/>
        <end position="249"/>
    </location>
</feature>
<gene>
    <name evidence="2" type="ORF">DL764_002082</name>
</gene>
<feature type="region of interest" description="Disordered" evidence="1">
    <location>
        <begin position="115"/>
        <end position="172"/>
    </location>
</feature>
<sequence>MPAQVFSRSPGAYRHRRSPSWRPGGVRPSPRATSCGCGATCITGDAKTADAFVIARSLRRSQTSVIDDKRAAADRQPGTPLLLGRQTVRAIVRPGALERRPFLIERTFDMDELRATIPDPPVRSEGEVTSGPTICSGSSQGQVGASAPYHHQQPANSSRRRPSSVKSGALLSNCSGHLDPESLMRDAKAVPIHLKYARAYLPVLAALLASGHVREGDVVYLPLPHPQAWPQTARRDVSSPAGFSQRGLR</sequence>